<sequence>MRFVKQKDTEAGIVGLIEKLKSIIALYPAIQPTLVSSPRSQEVNPPSRGSLEGNPPRERIGENTPPIVTGTGHNGLGFHEPLLLRTTKPGTQESQLVETDEAPPVKRLDGEVTKLGDIAFAGGTHCEVWIGRWEKGGGKKVALKALRTLKSPERARKRLEQELPSWTELHHQNILPFYGIVTDLGPRPYMVSPWRENGNLLVYVKKNRKSNKNYLLRGSAAGLSYLHSRDIVHGSVKCKNVLISREGEPQICDFGIARIVEEINESTISKTVSSGDVVRYSAPELIENNNVFATTYSDTYSFAMLILECITEEKPFSNLSRDATVIHARISKRQCPPRPDADRKDLFSDGLWDLMTRCWAVKPDQRPPMEQIHSFFLDQA</sequence>
<proteinExistence type="predicted"/>
<comment type="caution">
    <text evidence="1">The sequence shown here is derived from an EMBL/GenBank/DDBJ whole genome shotgun (WGS) entry which is preliminary data.</text>
</comment>
<dbReference type="EMBL" id="MU117973">
    <property type="protein sequence ID" value="KAF9651706.1"/>
    <property type="molecule type" value="Genomic_DNA"/>
</dbReference>
<organism evidence="1 2">
    <name type="scientific">Thelephora ganbajun</name>
    <name type="common">Ganba fungus</name>
    <dbReference type="NCBI Taxonomy" id="370292"/>
    <lineage>
        <taxon>Eukaryota</taxon>
        <taxon>Fungi</taxon>
        <taxon>Dikarya</taxon>
        <taxon>Basidiomycota</taxon>
        <taxon>Agaricomycotina</taxon>
        <taxon>Agaricomycetes</taxon>
        <taxon>Thelephorales</taxon>
        <taxon>Thelephoraceae</taxon>
        <taxon>Thelephora</taxon>
    </lineage>
</organism>
<evidence type="ECO:0000313" key="1">
    <source>
        <dbReference type="EMBL" id="KAF9651706.1"/>
    </source>
</evidence>
<name>A0ACB6ZRG8_THEGA</name>
<protein>
    <submittedName>
        <fullName evidence="1">Kinase-like protein</fullName>
    </submittedName>
</protein>
<gene>
    <name evidence="1" type="ORF">BDM02DRAFT_3110147</name>
</gene>
<dbReference type="Proteomes" id="UP000886501">
    <property type="component" value="Unassembled WGS sequence"/>
</dbReference>
<accession>A0ACB6ZRG8</accession>
<evidence type="ECO:0000313" key="2">
    <source>
        <dbReference type="Proteomes" id="UP000886501"/>
    </source>
</evidence>
<reference evidence="1" key="2">
    <citation type="journal article" date="2020" name="Nat. Commun.">
        <title>Large-scale genome sequencing of mycorrhizal fungi provides insights into the early evolution of symbiotic traits.</title>
        <authorList>
            <person name="Miyauchi S."/>
            <person name="Kiss E."/>
            <person name="Kuo A."/>
            <person name="Drula E."/>
            <person name="Kohler A."/>
            <person name="Sanchez-Garcia M."/>
            <person name="Morin E."/>
            <person name="Andreopoulos B."/>
            <person name="Barry K.W."/>
            <person name="Bonito G."/>
            <person name="Buee M."/>
            <person name="Carver A."/>
            <person name="Chen C."/>
            <person name="Cichocki N."/>
            <person name="Clum A."/>
            <person name="Culley D."/>
            <person name="Crous P.W."/>
            <person name="Fauchery L."/>
            <person name="Girlanda M."/>
            <person name="Hayes R.D."/>
            <person name="Keri Z."/>
            <person name="LaButti K."/>
            <person name="Lipzen A."/>
            <person name="Lombard V."/>
            <person name="Magnuson J."/>
            <person name="Maillard F."/>
            <person name="Murat C."/>
            <person name="Nolan M."/>
            <person name="Ohm R.A."/>
            <person name="Pangilinan J."/>
            <person name="Pereira M.F."/>
            <person name="Perotto S."/>
            <person name="Peter M."/>
            <person name="Pfister S."/>
            <person name="Riley R."/>
            <person name="Sitrit Y."/>
            <person name="Stielow J.B."/>
            <person name="Szollosi G."/>
            <person name="Zifcakova L."/>
            <person name="Stursova M."/>
            <person name="Spatafora J.W."/>
            <person name="Tedersoo L."/>
            <person name="Vaario L.M."/>
            <person name="Yamada A."/>
            <person name="Yan M."/>
            <person name="Wang P."/>
            <person name="Xu J."/>
            <person name="Bruns T."/>
            <person name="Baldrian P."/>
            <person name="Vilgalys R."/>
            <person name="Dunand C."/>
            <person name="Henrissat B."/>
            <person name="Grigoriev I.V."/>
            <person name="Hibbett D."/>
            <person name="Nagy L.G."/>
            <person name="Martin F.M."/>
        </authorList>
    </citation>
    <scope>NUCLEOTIDE SEQUENCE</scope>
    <source>
        <strain evidence="1">P2</strain>
    </source>
</reference>
<keyword evidence="2" id="KW-1185">Reference proteome</keyword>
<reference evidence="1" key="1">
    <citation type="submission" date="2019-10" db="EMBL/GenBank/DDBJ databases">
        <authorList>
            <consortium name="DOE Joint Genome Institute"/>
            <person name="Kuo A."/>
            <person name="Miyauchi S."/>
            <person name="Kiss E."/>
            <person name="Drula E."/>
            <person name="Kohler A."/>
            <person name="Sanchez-Garcia M."/>
            <person name="Andreopoulos B."/>
            <person name="Barry K.W."/>
            <person name="Bonito G."/>
            <person name="Buee M."/>
            <person name="Carver A."/>
            <person name="Chen C."/>
            <person name="Cichocki N."/>
            <person name="Clum A."/>
            <person name="Culley D."/>
            <person name="Crous P.W."/>
            <person name="Fauchery L."/>
            <person name="Girlanda M."/>
            <person name="Hayes R."/>
            <person name="Keri Z."/>
            <person name="Labutti K."/>
            <person name="Lipzen A."/>
            <person name="Lombard V."/>
            <person name="Magnuson J."/>
            <person name="Maillard F."/>
            <person name="Morin E."/>
            <person name="Murat C."/>
            <person name="Nolan M."/>
            <person name="Ohm R."/>
            <person name="Pangilinan J."/>
            <person name="Pereira M."/>
            <person name="Perotto S."/>
            <person name="Peter M."/>
            <person name="Riley R."/>
            <person name="Sitrit Y."/>
            <person name="Stielow B."/>
            <person name="Szollosi G."/>
            <person name="Zifcakova L."/>
            <person name="Stursova M."/>
            <person name="Spatafora J.W."/>
            <person name="Tedersoo L."/>
            <person name="Vaario L.-M."/>
            <person name="Yamada A."/>
            <person name="Yan M."/>
            <person name="Wang P."/>
            <person name="Xu J."/>
            <person name="Bruns T."/>
            <person name="Baldrian P."/>
            <person name="Vilgalys R."/>
            <person name="Henrissat B."/>
            <person name="Grigoriev I.V."/>
            <person name="Hibbett D."/>
            <person name="Nagy L.G."/>
            <person name="Martin F.M."/>
        </authorList>
    </citation>
    <scope>NUCLEOTIDE SEQUENCE</scope>
    <source>
        <strain evidence="1">P2</strain>
    </source>
</reference>